<dbReference type="Proteomes" id="UP000310673">
    <property type="component" value="Chromosome"/>
</dbReference>
<keyword evidence="3" id="KW-0479">Metal-binding</keyword>
<sequence length="301" mass="33737">MFSKGKKFIGIILGLIFVVVLAGCTNNKKTSTSSDKLNIVTTTDFYGEVAKKIVGKKGSVTSIISNPAVDPHDFEPTTKTAQIVSKANVTFANGLGYDSWMNKLDKQDGTYIKIGEDIMNKKTGDNPHIWYNPQTMPKYAQYLADELSKQQPKNKKYFQQNAKNYIASLKPVKNELSKLETASKNVTNKEVYVSEPVFDYSIKATGFKIGNKEFEKAVEDGTDPTPQTIKTMQDNIKAKKIAFFVLNTQTDSKIVNNLVDLAKKNDIPVLKVTETLPKDKTYTQWMSSQYRAMNKILQGEK</sequence>
<name>A0A5B7SWQ3_9LACO</name>
<proteinExistence type="inferred from homology"/>
<dbReference type="InterPro" id="IPR006127">
    <property type="entry name" value="ZnuA-like"/>
</dbReference>
<dbReference type="GO" id="GO:0007155">
    <property type="term" value="P:cell adhesion"/>
    <property type="evidence" value="ECO:0007669"/>
    <property type="project" value="InterPro"/>
</dbReference>
<dbReference type="PRINTS" id="PR00691">
    <property type="entry name" value="ADHESINB"/>
</dbReference>
<dbReference type="AlphaFoldDB" id="A0A5B7SWQ3"/>
<evidence type="ECO:0000256" key="2">
    <source>
        <dbReference type="ARBA" id="ARBA00022448"/>
    </source>
</evidence>
<evidence type="ECO:0000256" key="5">
    <source>
        <dbReference type="RuleBase" id="RU003512"/>
    </source>
</evidence>
<dbReference type="PRINTS" id="PR00690">
    <property type="entry name" value="ADHESNFAMILY"/>
</dbReference>
<dbReference type="SUPFAM" id="SSF53807">
    <property type="entry name" value="Helical backbone' metal receptor"/>
    <property type="match status" value="1"/>
</dbReference>
<dbReference type="PANTHER" id="PTHR42953">
    <property type="entry name" value="HIGH-AFFINITY ZINC UPTAKE SYSTEM PROTEIN ZNUA-RELATED"/>
    <property type="match status" value="1"/>
</dbReference>
<dbReference type="InterPro" id="IPR006128">
    <property type="entry name" value="Lipoprotein_PsaA-like"/>
</dbReference>
<organism evidence="6 7">
    <name type="scientific">Companilactobacillus futsaii</name>
    <dbReference type="NCBI Taxonomy" id="938155"/>
    <lineage>
        <taxon>Bacteria</taxon>
        <taxon>Bacillati</taxon>
        <taxon>Bacillota</taxon>
        <taxon>Bacilli</taxon>
        <taxon>Lactobacillales</taxon>
        <taxon>Lactobacillaceae</taxon>
        <taxon>Companilactobacillus</taxon>
    </lineage>
</organism>
<evidence type="ECO:0000256" key="1">
    <source>
        <dbReference type="ARBA" id="ARBA00004196"/>
    </source>
</evidence>
<dbReference type="KEGG" id="lft:FG051_01265"/>
<evidence type="ECO:0000256" key="4">
    <source>
        <dbReference type="ARBA" id="ARBA00022729"/>
    </source>
</evidence>
<dbReference type="GO" id="GO:0046872">
    <property type="term" value="F:metal ion binding"/>
    <property type="evidence" value="ECO:0007669"/>
    <property type="project" value="UniProtKB-KW"/>
</dbReference>
<evidence type="ECO:0000313" key="6">
    <source>
        <dbReference type="EMBL" id="QCX23813.1"/>
    </source>
</evidence>
<evidence type="ECO:0000313" key="7">
    <source>
        <dbReference type="Proteomes" id="UP000310673"/>
    </source>
</evidence>
<comment type="similarity">
    <text evidence="5">Belongs to the bacterial solute-binding protein 9 family.</text>
</comment>
<dbReference type="Pfam" id="PF01297">
    <property type="entry name" value="ZnuA"/>
    <property type="match status" value="1"/>
</dbReference>
<dbReference type="STRING" id="1423818.FC88_GL001465"/>
<dbReference type="Gene3D" id="3.40.50.1980">
    <property type="entry name" value="Nitrogenase molybdenum iron protein domain"/>
    <property type="match status" value="2"/>
</dbReference>
<dbReference type="PANTHER" id="PTHR42953:SF1">
    <property type="entry name" value="METAL-BINDING PROTEIN HI_0362-RELATED"/>
    <property type="match status" value="1"/>
</dbReference>
<accession>A0A5B7SWQ3</accession>
<protein>
    <submittedName>
        <fullName evidence="6">Metal ABC transporter substrate-binding protein</fullName>
    </submittedName>
</protein>
<keyword evidence="2 5" id="KW-0813">Transport</keyword>
<dbReference type="InterPro" id="IPR050492">
    <property type="entry name" value="Bact_metal-bind_prot9"/>
</dbReference>
<dbReference type="InterPro" id="IPR006129">
    <property type="entry name" value="AdhesinB"/>
</dbReference>
<dbReference type="CDD" id="cd01020">
    <property type="entry name" value="TroA_b"/>
    <property type="match status" value="1"/>
</dbReference>
<evidence type="ECO:0000256" key="3">
    <source>
        <dbReference type="ARBA" id="ARBA00022723"/>
    </source>
</evidence>
<keyword evidence="4" id="KW-0732">Signal</keyword>
<gene>
    <name evidence="6" type="ORF">FG051_01265</name>
</gene>
<comment type="subcellular location">
    <subcellularLocation>
        <location evidence="1">Cell envelope</location>
    </subcellularLocation>
</comment>
<reference evidence="6 7" key="1">
    <citation type="submission" date="2019-05" db="EMBL/GenBank/DDBJ databases">
        <title>Genome Sequence of Lactobacillus futsaii Y97, a Potential Probiotic Strain Isolated from the Futsai of Taiwan.</title>
        <authorList>
            <person name="Du X."/>
        </authorList>
    </citation>
    <scope>NUCLEOTIDE SEQUENCE [LARGE SCALE GENOMIC DNA]</scope>
    <source>
        <strain evidence="6 7">Y97</strain>
    </source>
</reference>
<dbReference type="RefSeq" id="WP_057815358.1">
    <property type="nucleotide sequence ID" value="NZ_CP040736.1"/>
</dbReference>
<dbReference type="PROSITE" id="PS51257">
    <property type="entry name" value="PROKAR_LIPOPROTEIN"/>
    <property type="match status" value="1"/>
</dbReference>
<dbReference type="GO" id="GO:0030001">
    <property type="term" value="P:metal ion transport"/>
    <property type="evidence" value="ECO:0007669"/>
    <property type="project" value="InterPro"/>
</dbReference>
<dbReference type="EMBL" id="CP040736">
    <property type="protein sequence ID" value="QCX23813.1"/>
    <property type="molecule type" value="Genomic_DNA"/>
</dbReference>
<dbReference type="GO" id="GO:0030313">
    <property type="term" value="C:cell envelope"/>
    <property type="evidence" value="ECO:0007669"/>
    <property type="project" value="UniProtKB-SubCell"/>
</dbReference>